<dbReference type="PROSITE" id="PS51352">
    <property type="entry name" value="THIOREDOXIN_2"/>
    <property type="match status" value="1"/>
</dbReference>
<dbReference type="InterPro" id="IPR051470">
    <property type="entry name" value="Thiol:disulfide_interchange"/>
</dbReference>
<keyword evidence="3" id="KW-1185">Reference proteome</keyword>
<sequence length="267" mass="28927">MVASAVAILALTAPARGPAPEPAEPVTAAEVTPAPEAPQAAISEADEIEVPEEFAAQVRAYLLSNPEVIFEAVAEFERRTAMDQADMDVELISVNAEALFNSPHDWVGGNPDGDITLVEFLDYRCGFCRRAHDELEQLLAEDDGIRVIIKEFPILGPESEASSRFAIAVLQLEGGEAYKAAHDALITLEAAPDTFALEDIAAEIGVDFEAVEAHMQSDAVSQVIDENRRLAQRLRISGTPTFIMEDEMVRGFVPAQALLDLAEELRD</sequence>
<dbReference type="AlphaFoldDB" id="A0A7Z0HY23"/>
<evidence type="ECO:0000313" key="2">
    <source>
        <dbReference type="EMBL" id="NYS24388.1"/>
    </source>
</evidence>
<organism evidence="2 3">
    <name type="scientific">Rhabdonatronobacter sediminivivens</name>
    <dbReference type="NCBI Taxonomy" id="2743469"/>
    <lineage>
        <taxon>Bacteria</taxon>
        <taxon>Pseudomonadati</taxon>
        <taxon>Pseudomonadota</taxon>
        <taxon>Alphaproteobacteria</taxon>
        <taxon>Rhodobacterales</taxon>
        <taxon>Paracoccaceae</taxon>
        <taxon>Rhabdonatronobacter</taxon>
    </lineage>
</organism>
<dbReference type="SUPFAM" id="SSF52833">
    <property type="entry name" value="Thioredoxin-like"/>
    <property type="match status" value="1"/>
</dbReference>
<dbReference type="InterPro" id="IPR036249">
    <property type="entry name" value="Thioredoxin-like_sf"/>
</dbReference>
<protein>
    <submittedName>
        <fullName evidence="2">DsbA family protein</fullName>
    </submittedName>
</protein>
<dbReference type="InterPro" id="IPR041205">
    <property type="entry name" value="ScsC_N"/>
</dbReference>
<evidence type="ECO:0000313" key="3">
    <source>
        <dbReference type="Proteomes" id="UP000529417"/>
    </source>
</evidence>
<accession>A0A7Z0HY23</accession>
<name>A0A7Z0HY23_9RHOB</name>
<dbReference type="InterPro" id="IPR013766">
    <property type="entry name" value="Thioredoxin_domain"/>
</dbReference>
<dbReference type="InterPro" id="IPR001853">
    <property type="entry name" value="DSBA-like_thioredoxin_dom"/>
</dbReference>
<dbReference type="GO" id="GO:0016491">
    <property type="term" value="F:oxidoreductase activity"/>
    <property type="evidence" value="ECO:0007669"/>
    <property type="project" value="InterPro"/>
</dbReference>
<dbReference type="EMBL" id="JACBXS010000007">
    <property type="protein sequence ID" value="NYS24388.1"/>
    <property type="molecule type" value="Genomic_DNA"/>
</dbReference>
<dbReference type="Proteomes" id="UP000529417">
    <property type="component" value="Unassembled WGS sequence"/>
</dbReference>
<dbReference type="PANTHER" id="PTHR35272">
    <property type="entry name" value="THIOL:DISULFIDE INTERCHANGE PROTEIN DSBC-RELATED"/>
    <property type="match status" value="1"/>
</dbReference>
<dbReference type="CDD" id="cd03023">
    <property type="entry name" value="DsbA_Com1_like"/>
    <property type="match status" value="1"/>
</dbReference>
<gene>
    <name evidence="2" type="ORF">HUK65_05230</name>
</gene>
<evidence type="ECO:0000259" key="1">
    <source>
        <dbReference type="PROSITE" id="PS51352"/>
    </source>
</evidence>
<reference evidence="2 3" key="1">
    <citation type="journal article" date="2000" name="Arch. Microbiol.">
        <title>Rhodobaca bogoriensis gen. nov. and sp. nov., an alkaliphilic purple nonsulfur bacterium from African Rift Valley soda lakes.</title>
        <authorList>
            <person name="Milford A.D."/>
            <person name="Achenbach L.A."/>
            <person name="Jung D.O."/>
            <person name="Madigan M.T."/>
        </authorList>
    </citation>
    <scope>NUCLEOTIDE SEQUENCE [LARGE SCALE GENOMIC DNA]</scope>
    <source>
        <strain evidence="2 3">2376</strain>
    </source>
</reference>
<comment type="caution">
    <text evidence="2">The sequence shown here is derived from an EMBL/GenBank/DDBJ whole genome shotgun (WGS) entry which is preliminary data.</text>
</comment>
<dbReference type="Gene3D" id="3.40.30.10">
    <property type="entry name" value="Glutaredoxin"/>
    <property type="match status" value="1"/>
</dbReference>
<proteinExistence type="predicted"/>
<dbReference type="PANTHER" id="PTHR35272:SF3">
    <property type="entry name" value="THIOL:DISULFIDE INTERCHANGE PROTEIN DSBC"/>
    <property type="match status" value="1"/>
</dbReference>
<feature type="domain" description="Thioredoxin" evidence="1">
    <location>
        <begin position="80"/>
        <end position="267"/>
    </location>
</feature>
<dbReference type="Pfam" id="PF01323">
    <property type="entry name" value="DSBA"/>
    <property type="match status" value="1"/>
</dbReference>
<dbReference type="Pfam" id="PF18312">
    <property type="entry name" value="ScsC_N"/>
    <property type="match status" value="1"/>
</dbReference>